<reference evidence="4" key="1">
    <citation type="submission" date="2020-12" db="EMBL/GenBank/DDBJ databases">
        <title>Genomic characterization of non-nitrogen-fixing Frankia strains.</title>
        <authorList>
            <person name="Carlos-Shanley C."/>
            <person name="Guerra T."/>
            <person name="Hahn D."/>
        </authorList>
    </citation>
    <scope>NUCLEOTIDE SEQUENCE</scope>
    <source>
        <strain evidence="4">CN6</strain>
    </source>
</reference>
<dbReference type="Pfam" id="PF04909">
    <property type="entry name" value="Amidohydro_2"/>
    <property type="match status" value="1"/>
</dbReference>
<dbReference type="SUPFAM" id="SSF51556">
    <property type="entry name" value="Metallo-dependent hydrolases"/>
    <property type="match status" value="1"/>
</dbReference>
<dbReference type="GO" id="GO:0019748">
    <property type="term" value="P:secondary metabolic process"/>
    <property type="evidence" value="ECO:0007669"/>
    <property type="project" value="TreeGrafter"/>
</dbReference>
<dbReference type="InterPro" id="IPR032466">
    <property type="entry name" value="Metal_Hydrolase"/>
</dbReference>
<feature type="domain" description="Amidohydrolase-related" evidence="3">
    <location>
        <begin position="65"/>
        <end position="370"/>
    </location>
</feature>
<sequence length="378" mass="39552">MRHENDPGDDSAPDHPDDSPKPNRRTAVLGAAALGAAALAPSTLQISTAGAATTAGANGGGGGRIDVHSHANPPRSRQWLIDHGLLPPTGGPPWSQWDLDSTLAMMDETGVAASVLSGVVPSEFLGGLTPALIREMTQIGNEAMAEVVQARPKRFGFFAYLPLGHIDISLEAMAYALDTLKADGVALSSHAAGLSLGDPFFDPVFAELNRRKAVAVTHPFNLAGCGGAPVPEFLVDFLTDTTRAAVKMVLQGTLTRFPDVKLVLPHGGGFFPYMAGRLQLGSYLGAGVDAATAARSVKRFYYDTAMPVSPYATPSLLAAAGADRILYGSDWPAATADGARLNARALDADPALSATNRRRVNRENALRLLPALARRMGA</sequence>
<dbReference type="PANTHER" id="PTHR21240">
    <property type="entry name" value="2-AMINO-3-CARBOXYLMUCONATE-6-SEMIALDEHYDE DECARBOXYLASE"/>
    <property type="match status" value="1"/>
</dbReference>
<dbReference type="GO" id="GO:0016787">
    <property type="term" value="F:hydrolase activity"/>
    <property type="evidence" value="ECO:0007669"/>
    <property type="project" value="InterPro"/>
</dbReference>
<feature type="region of interest" description="Disordered" evidence="2">
    <location>
        <begin position="55"/>
        <end position="74"/>
    </location>
</feature>
<dbReference type="PANTHER" id="PTHR21240:SF28">
    <property type="entry name" value="ISO-OROTATE DECARBOXYLASE (EUROFUNG)"/>
    <property type="match status" value="1"/>
</dbReference>
<dbReference type="Gene3D" id="3.20.20.140">
    <property type="entry name" value="Metal-dependent hydrolases"/>
    <property type="match status" value="1"/>
</dbReference>
<dbReference type="Proteomes" id="UP000604475">
    <property type="component" value="Unassembled WGS sequence"/>
</dbReference>
<keyword evidence="1" id="KW-0456">Lyase</keyword>
<comment type="caution">
    <text evidence="4">The sequence shown here is derived from an EMBL/GenBank/DDBJ whole genome shotgun (WGS) entry which is preliminary data.</text>
</comment>
<dbReference type="AlphaFoldDB" id="A0A937USV1"/>
<dbReference type="RefSeq" id="WP_203007536.1">
    <property type="nucleotide sequence ID" value="NZ_JADWYU010000066.1"/>
</dbReference>
<dbReference type="InterPro" id="IPR006311">
    <property type="entry name" value="TAT_signal"/>
</dbReference>
<gene>
    <name evidence="4" type="ORF">I7412_36105</name>
</gene>
<evidence type="ECO:0000256" key="2">
    <source>
        <dbReference type="SAM" id="MobiDB-lite"/>
    </source>
</evidence>
<evidence type="ECO:0000256" key="1">
    <source>
        <dbReference type="ARBA" id="ARBA00023239"/>
    </source>
</evidence>
<evidence type="ECO:0000259" key="3">
    <source>
        <dbReference type="Pfam" id="PF04909"/>
    </source>
</evidence>
<dbReference type="InterPro" id="IPR006680">
    <property type="entry name" value="Amidohydro-rel"/>
</dbReference>
<name>A0A937USV1_9ACTN</name>
<dbReference type="PROSITE" id="PS51318">
    <property type="entry name" value="TAT"/>
    <property type="match status" value="1"/>
</dbReference>
<dbReference type="GO" id="GO:0005737">
    <property type="term" value="C:cytoplasm"/>
    <property type="evidence" value="ECO:0007669"/>
    <property type="project" value="TreeGrafter"/>
</dbReference>
<feature type="region of interest" description="Disordered" evidence="2">
    <location>
        <begin position="1"/>
        <end position="26"/>
    </location>
</feature>
<feature type="compositionally biased region" description="Basic and acidic residues" evidence="2">
    <location>
        <begin position="1"/>
        <end position="21"/>
    </location>
</feature>
<protein>
    <submittedName>
        <fullName evidence="4">Amidohydrolase family protein</fullName>
    </submittedName>
</protein>
<keyword evidence="5" id="KW-1185">Reference proteome</keyword>
<evidence type="ECO:0000313" key="4">
    <source>
        <dbReference type="EMBL" id="MBL7632488.1"/>
    </source>
</evidence>
<evidence type="ECO:0000313" key="5">
    <source>
        <dbReference type="Proteomes" id="UP000604475"/>
    </source>
</evidence>
<dbReference type="InterPro" id="IPR032465">
    <property type="entry name" value="ACMSD"/>
</dbReference>
<dbReference type="GO" id="GO:0016831">
    <property type="term" value="F:carboxy-lyase activity"/>
    <property type="evidence" value="ECO:0007669"/>
    <property type="project" value="InterPro"/>
</dbReference>
<organism evidence="4 5">
    <name type="scientific">Frankia nepalensis</name>
    <dbReference type="NCBI Taxonomy" id="1836974"/>
    <lineage>
        <taxon>Bacteria</taxon>
        <taxon>Bacillati</taxon>
        <taxon>Actinomycetota</taxon>
        <taxon>Actinomycetes</taxon>
        <taxon>Frankiales</taxon>
        <taxon>Frankiaceae</taxon>
        <taxon>Frankia</taxon>
    </lineage>
</organism>
<dbReference type="EMBL" id="JAEACQ010000332">
    <property type="protein sequence ID" value="MBL7632488.1"/>
    <property type="molecule type" value="Genomic_DNA"/>
</dbReference>
<proteinExistence type="predicted"/>
<accession>A0A937USV1</accession>